<evidence type="ECO:0000313" key="11">
    <source>
        <dbReference type="EMBL" id="UNP31759.1"/>
    </source>
</evidence>
<dbReference type="CDD" id="cd18796">
    <property type="entry name" value="SF2_C_LHR"/>
    <property type="match status" value="1"/>
</dbReference>
<feature type="domain" description="Helicase ATP-binding" evidence="9">
    <location>
        <begin position="29"/>
        <end position="228"/>
    </location>
</feature>
<evidence type="ECO:0000256" key="2">
    <source>
        <dbReference type="ARBA" id="ARBA00022763"/>
    </source>
</evidence>
<dbReference type="Pfam" id="PF08494">
    <property type="entry name" value="DEAD_assoc"/>
    <property type="match status" value="1"/>
</dbReference>
<dbReference type="InterPro" id="IPR014001">
    <property type="entry name" value="Helicase_ATP-bd"/>
</dbReference>
<proteinExistence type="predicted"/>
<dbReference type="PROSITE" id="PS51194">
    <property type="entry name" value="HELICASE_CTER"/>
    <property type="match status" value="1"/>
</dbReference>
<keyword evidence="6" id="KW-0238">DNA-binding</keyword>
<dbReference type="SMART" id="SM00487">
    <property type="entry name" value="DEXDc"/>
    <property type="match status" value="1"/>
</dbReference>
<dbReference type="RefSeq" id="WP_057942867.1">
    <property type="nucleotide sequence ID" value="NZ_CP011131.1"/>
</dbReference>
<evidence type="ECO:0000256" key="1">
    <source>
        <dbReference type="ARBA" id="ARBA00022741"/>
    </source>
</evidence>
<keyword evidence="4 11" id="KW-0347">Helicase</keyword>
<evidence type="ECO:0000256" key="5">
    <source>
        <dbReference type="ARBA" id="ARBA00022840"/>
    </source>
</evidence>
<dbReference type="Proteomes" id="UP000829194">
    <property type="component" value="Chromosome"/>
</dbReference>
<evidence type="ECO:0000256" key="8">
    <source>
        <dbReference type="ARBA" id="ARBA00023235"/>
    </source>
</evidence>
<dbReference type="Pfam" id="PF00271">
    <property type="entry name" value="Helicase_C"/>
    <property type="match status" value="1"/>
</dbReference>
<evidence type="ECO:0000256" key="6">
    <source>
        <dbReference type="ARBA" id="ARBA00023125"/>
    </source>
</evidence>
<dbReference type="InterPro" id="IPR045628">
    <property type="entry name" value="Lhr_WH_dom"/>
</dbReference>
<name>A0ABY3XJF7_9GAMM</name>
<dbReference type="PANTHER" id="PTHR47962:SF5">
    <property type="entry name" value="ATP-DEPENDENT HELICASE LHR-RELATED"/>
    <property type="match status" value="1"/>
</dbReference>
<keyword evidence="8" id="KW-0413">Isomerase</keyword>
<sequence length="1481" mass="162188">MVLDDFHPAIAAWFRAAFPAPTQAQELAWPAIKAGRNTLVAAPTGSGKTLTAFLAAIDELVREGLGPDNAGQGLRDETAVVYVSPLKALSNDIHLNLEAPLAGIAEQLKRMGLPDPGIRTAVRTGDTPAGERTQMRKRPPHILVTTPESLYVLMGSESGRAMLSTVRSVIADEIHAVADDKRGSHLSLTLERLRELCATPPVRIGLSATQKPIVEVARFLVGSDAVDADGVPDCAIVDIGYAKQRDLALELPASPLSAVMSHEQWDEVYTRLAALVGEHRTTLVFVNTRRMAERAARHLADRLGKDAVAAHHGSLSRELRLDAEQRLKRGQLRVLVATASLELGIDIGDVDLVCQLGSPRAIAAFLQRVGRAGHHVGGVPKGRLFPQSRDDLVECAALLDSVRRGELDALQIPPAPLDVLAQQIVAEVAAREWSEDALYAWVRRAWPYAQLARKDFDAIVRMLADGFTTRRGPRASYIHRDAVHGRVRARRGARLTAVMSGGTIPDTGDYAVLLEPEAQVIGNVNEDFAVESLAGDVFQLGNASYRILRVEPGRVRVEDAQGQPPNIPFWLGEAPGRSDELSHSVSRLRAQVEALLSEAADAAGAARQLGQTLALDAEAALQLTDYLARTRQVLGVVPTQETLVFERFFDESGGTQLVIHSPYGSRINKAWGLALRKRFCRKFNFELQAAATEDAIVLSLSTAHSFALEDVARYLHSASAQDVLIQALLDAPLFGVRWRWNATTSLALPRFIGGRKVAPQLQRMKSEDLLATVFPDQVACAENLVGEREVPEHPLVAQTLHDCLFEAMDSAGWLRMLRRLEAGEIRVVGRDVTGPSPIAAEAINAKPYAFLDDAPIEERRTQAVMARRYAQADSADDLGRLDPEAIEAVRLEAWPEVRDFDEMHEALMGLGYVTAEEARAPGWQGWLRELADSGRATALRLNPSDAEPSWWVATEGLPQALALFPDAPATPPVRVPEEYAQAEWTAESALIDLLRSRLTALGPTTVAVLARDSRRDAGEIELALLRLESEGYVMRGRFSRESLLGGEEQWCERHLLARIHRYTVGRLRREIEPVAPRDFARFLADWQHLSKRARMSGPQALQAVLEQLEGFEAPACVWESELLPARIADYESSWLDELCAAGRVTWARLRPNANAAGGDNAAPQGVPSVRQTPIVLLPRRALPDWRAAADRNADPAPVSSRAQRVLSVLESRGASFFDELEHSAHLLRTELEEALGELVTRGRITCDSFAGLRALLVPPSKRASTHGHRRRRAMLTDLQDAGRWSLTSATPLAVADAVNAPAQAARDAEAIEHIAWRLLERYGVVFWRLIQREAGWLPPWRDLLRVYRRLEARGEIRGGRFIAGMTGEQYALPDAVNALRQVRQREHDGEIVCVSAADPLNLTGSVLAGTKVARIPGARIALRDGVAVASLLAGQVEEIETLPAQDQREVHRLLVRRPDSASAAAESSIDQVLRNIAARSS</sequence>
<evidence type="ECO:0000256" key="3">
    <source>
        <dbReference type="ARBA" id="ARBA00022801"/>
    </source>
</evidence>
<dbReference type="Pfam" id="PF23234">
    <property type="entry name" value="WHD_4th_Lhr"/>
    <property type="match status" value="1"/>
</dbReference>
<keyword evidence="3" id="KW-0378">Hydrolase</keyword>
<keyword evidence="2" id="KW-0227">DNA damage</keyword>
<dbReference type="InterPro" id="IPR052511">
    <property type="entry name" value="ATP-dep_Helicase"/>
</dbReference>
<accession>A0ABY3XJF7</accession>
<dbReference type="InterPro" id="IPR011545">
    <property type="entry name" value="DEAD/DEAH_box_helicase_dom"/>
</dbReference>
<reference evidence="11 12" key="1">
    <citation type="submission" date="2022-03" db="EMBL/GenBank/DDBJ databases">
        <title>Complete genome sequence of Lysobacter capsici VKM B-2533 and Lysobacter gummosus 10.1.1, promising sources of lytic agents.</title>
        <authorList>
            <person name="Tarlachkov S.V."/>
            <person name="Kudryakova I.V."/>
            <person name="Afoshin A.S."/>
            <person name="Leontyevskaya E.A."/>
            <person name="Leontyevskaya N.V."/>
        </authorList>
    </citation>
    <scope>NUCLEOTIDE SEQUENCE [LARGE SCALE GENOMIC DNA]</scope>
    <source>
        <strain evidence="11 12">10.1.1</strain>
    </source>
</reference>
<keyword evidence="1" id="KW-0547">Nucleotide-binding</keyword>
<dbReference type="PANTHER" id="PTHR47962">
    <property type="entry name" value="ATP-DEPENDENT HELICASE LHR-RELATED-RELATED"/>
    <property type="match status" value="1"/>
</dbReference>
<dbReference type="SUPFAM" id="SSF52540">
    <property type="entry name" value="P-loop containing nucleoside triphosphate hydrolases"/>
    <property type="match status" value="1"/>
</dbReference>
<dbReference type="InterPro" id="IPR055368">
    <property type="entry name" value="WH3_Lhr"/>
</dbReference>
<dbReference type="GO" id="GO:0004386">
    <property type="term" value="F:helicase activity"/>
    <property type="evidence" value="ECO:0007669"/>
    <property type="project" value="UniProtKB-KW"/>
</dbReference>
<dbReference type="Gene3D" id="3.40.50.300">
    <property type="entry name" value="P-loop containing nucleotide triphosphate hydrolases"/>
    <property type="match status" value="2"/>
</dbReference>
<dbReference type="InterPro" id="IPR001650">
    <property type="entry name" value="Helicase_C-like"/>
</dbReference>
<dbReference type="CDD" id="cd17922">
    <property type="entry name" value="DEXHc_LHR-like"/>
    <property type="match status" value="1"/>
</dbReference>
<organism evidence="11 12">
    <name type="scientific">Lysobacter gummosus</name>
    <dbReference type="NCBI Taxonomy" id="262324"/>
    <lineage>
        <taxon>Bacteria</taxon>
        <taxon>Pseudomonadati</taxon>
        <taxon>Pseudomonadota</taxon>
        <taxon>Gammaproteobacteria</taxon>
        <taxon>Lysobacterales</taxon>
        <taxon>Lysobacteraceae</taxon>
        <taxon>Lysobacter</taxon>
    </lineage>
</organism>
<keyword evidence="12" id="KW-1185">Reference proteome</keyword>
<gene>
    <name evidence="11" type="ORF">MOV92_11135</name>
</gene>
<dbReference type="Pfam" id="PF23235">
    <property type="entry name" value="WHD_3rd_Lhr"/>
    <property type="match status" value="1"/>
</dbReference>
<dbReference type="InterPro" id="IPR055367">
    <property type="entry name" value="WH4_Lhr"/>
</dbReference>
<dbReference type="SMART" id="SM00490">
    <property type="entry name" value="HELICc"/>
    <property type="match status" value="1"/>
</dbReference>
<dbReference type="PROSITE" id="PS51192">
    <property type="entry name" value="HELICASE_ATP_BIND_1"/>
    <property type="match status" value="1"/>
</dbReference>
<dbReference type="EMBL" id="CP093547">
    <property type="protein sequence ID" value="UNP31759.1"/>
    <property type="molecule type" value="Genomic_DNA"/>
</dbReference>
<evidence type="ECO:0000259" key="10">
    <source>
        <dbReference type="PROSITE" id="PS51194"/>
    </source>
</evidence>
<evidence type="ECO:0000259" key="9">
    <source>
        <dbReference type="PROSITE" id="PS51192"/>
    </source>
</evidence>
<evidence type="ECO:0000256" key="7">
    <source>
        <dbReference type="ARBA" id="ARBA00023204"/>
    </source>
</evidence>
<keyword evidence="7" id="KW-0234">DNA repair</keyword>
<protein>
    <submittedName>
        <fullName evidence="11">DEAD/DEAH box helicase</fullName>
    </submittedName>
</protein>
<dbReference type="Pfam" id="PF00270">
    <property type="entry name" value="DEAD"/>
    <property type="match status" value="1"/>
</dbReference>
<feature type="domain" description="Helicase C-terminal" evidence="10">
    <location>
        <begin position="267"/>
        <end position="420"/>
    </location>
</feature>
<evidence type="ECO:0000313" key="12">
    <source>
        <dbReference type="Proteomes" id="UP000829194"/>
    </source>
</evidence>
<dbReference type="InterPro" id="IPR027417">
    <property type="entry name" value="P-loop_NTPase"/>
</dbReference>
<dbReference type="InterPro" id="IPR013701">
    <property type="entry name" value="Lhr-like_DEAD/DEAH_assoc"/>
</dbReference>
<evidence type="ECO:0000256" key="4">
    <source>
        <dbReference type="ARBA" id="ARBA00022806"/>
    </source>
</evidence>
<dbReference type="Pfam" id="PF19306">
    <property type="entry name" value="WHD_Lhr"/>
    <property type="match status" value="1"/>
</dbReference>
<keyword evidence="5" id="KW-0067">ATP-binding</keyword>